<sequence length="958" mass="107772">MERCWFAVESKSFDISIEELELQCARILVRLNGRSLPASLQLVVGSSSYSIQLWWEVPLKFSMVVPRSCSNEPLELEVKGDKGGGSHTGIGVEKDLFLLQTGREGVSNSRGKSGHFGESSNCCVQKVVVDGEDFGGGGRGNSVGRRDCLEEIVGLERENGPMWEGPSLLQKAQRVSGFAVGEDGGLGWAQGCGPSFIREEVSGRVVNPLGLLVGGDRATETVPTELIESPSTWILGTDEALQAEATRYSSHSFPLVLREVLADGSAASTSSGYKRALVVVGKTSPEESNFKRRLECGESTEEWKSTCLAQFSDFLGMPTTRFEEEILALLKKWILRKEQKNQWFGSKRVKVESSRSERELRRKPKSKVCRVVWFRRWGWTGSWSGAFLILRNVEDGFCCVFTGVYGPSVGRLREDFWEELGTIRGLWQDLWCIQGDFNVIRFAREMNNVLRVSSAMRRFSKVIEDLELWDLPLQWGSFTWGGGLNNQLQSRLDRFLVSEDWECYFNGAVQSLFPKPVFNHCAILLDGGGARKRRGQGVACKRAKSHKADFGGVEVLEAEDAAMLEAPFYKEEVFGVFSDLHGDKAPSPNGFSMAFWQFSWSFLKEEVMGFFKDFHDQGSFYKLLAKVLANRLKKVMGKIVSQSQNAFMEGRQILDASLIVNEAIDSMQKSGGGGILCKLDIEKFSGLETGGSFISLPFHNCHGGSQLLVEESEEGRILAKVSYLSWLLMWFEAMSRLKVNLDKSEIIPMGRVKNVEDLALEFGCKVSTFPYSYLGLPLGARFKEVAIWDRVEERLRKRLSIWKRQYISKKGKLNLIRSTLSRGLDFGKTSDVETILYVFLFPPYLLYPWLKRLGWRMCGAILEGESGLLGSLSNLIIGNWEVFEVEQFLLRLQGRRVYSDVEDQVVWTKAKDGSFSIKSLYKALEPERLGDFPTRVIWNSLVPSRRKRLLITSSCIVS</sequence>
<organism evidence="1 2">
    <name type="scientific">Vitis vinifera</name>
    <name type="common">Grape</name>
    <dbReference type="NCBI Taxonomy" id="29760"/>
    <lineage>
        <taxon>Eukaryota</taxon>
        <taxon>Viridiplantae</taxon>
        <taxon>Streptophyta</taxon>
        <taxon>Embryophyta</taxon>
        <taxon>Tracheophyta</taxon>
        <taxon>Spermatophyta</taxon>
        <taxon>Magnoliopsida</taxon>
        <taxon>eudicotyledons</taxon>
        <taxon>Gunneridae</taxon>
        <taxon>Pentapetalae</taxon>
        <taxon>rosids</taxon>
        <taxon>Vitales</taxon>
        <taxon>Vitaceae</taxon>
        <taxon>Viteae</taxon>
        <taxon>Vitis</taxon>
    </lineage>
</organism>
<gene>
    <name evidence="1" type="ORF">CK203_074843</name>
</gene>
<dbReference type="Proteomes" id="UP000288805">
    <property type="component" value="Unassembled WGS sequence"/>
</dbReference>
<comment type="caution">
    <text evidence="1">The sequence shown here is derived from an EMBL/GenBank/DDBJ whole genome shotgun (WGS) entry which is preliminary data.</text>
</comment>
<evidence type="ECO:0000313" key="1">
    <source>
        <dbReference type="EMBL" id="RVW33799.1"/>
    </source>
</evidence>
<evidence type="ECO:0008006" key="3">
    <source>
        <dbReference type="Google" id="ProtNLM"/>
    </source>
</evidence>
<proteinExistence type="predicted"/>
<dbReference type="InterPro" id="IPR036691">
    <property type="entry name" value="Endo/exonu/phosph_ase_sf"/>
</dbReference>
<evidence type="ECO:0000313" key="2">
    <source>
        <dbReference type="Proteomes" id="UP000288805"/>
    </source>
</evidence>
<dbReference type="PANTHER" id="PTHR33116:SF78">
    <property type="entry name" value="OS12G0587133 PROTEIN"/>
    <property type="match status" value="1"/>
</dbReference>
<dbReference type="EMBL" id="QGNW01001665">
    <property type="protein sequence ID" value="RVW33799.1"/>
    <property type="molecule type" value="Genomic_DNA"/>
</dbReference>
<dbReference type="Gene3D" id="3.60.10.10">
    <property type="entry name" value="Endonuclease/exonuclease/phosphatase"/>
    <property type="match status" value="1"/>
</dbReference>
<reference evidence="1 2" key="1">
    <citation type="journal article" date="2018" name="PLoS Genet.">
        <title>Population sequencing reveals clonal diversity and ancestral inbreeding in the grapevine cultivar Chardonnay.</title>
        <authorList>
            <person name="Roach M.J."/>
            <person name="Johnson D.L."/>
            <person name="Bohlmann J."/>
            <person name="van Vuuren H.J."/>
            <person name="Jones S.J."/>
            <person name="Pretorius I.S."/>
            <person name="Schmidt S.A."/>
            <person name="Borneman A.R."/>
        </authorList>
    </citation>
    <scope>NUCLEOTIDE SEQUENCE [LARGE SCALE GENOMIC DNA]</scope>
    <source>
        <strain evidence="2">cv. Chardonnay</strain>
        <tissue evidence="1">Leaf</tissue>
    </source>
</reference>
<dbReference type="SUPFAM" id="SSF56219">
    <property type="entry name" value="DNase I-like"/>
    <property type="match status" value="1"/>
</dbReference>
<dbReference type="AlphaFoldDB" id="A0A438DEF8"/>
<name>A0A438DEF8_VITVI</name>
<dbReference type="PANTHER" id="PTHR33116">
    <property type="entry name" value="REVERSE TRANSCRIPTASE ZINC-BINDING DOMAIN-CONTAINING PROTEIN-RELATED-RELATED"/>
    <property type="match status" value="1"/>
</dbReference>
<protein>
    <recommendedName>
        <fullName evidence="3">Reverse transcriptase domain-containing protein</fullName>
    </recommendedName>
</protein>
<accession>A0A438DEF8</accession>